<keyword evidence="1" id="KW-0880">Kelch repeat</keyword>
<dbReference type="Pfam" id="PF24681">
    <property type="entry name" value="Kelch_KLHDC2_KLHL20_DRC7"/>
    <property type="match status" value="1"/>
</dbReference>
<evidence type="ECO:0000313" key="5">
    <source>
        <dbReference type="EMBL" id="CAL5134336.1"/>
    </source>
</evidence>
<sequence>MGREMSNCSWSDACEFWGVWRSLDDVSESILPAARVGHTVHVWYPSKLYEQPILLILGGADPAGTFNEVHVYEVSTSKWTQATIPKELSPALGRYEHTSVFLHNKEIVVFGGATKDGPLDEIISFQLCADEENPTSSVHILRCDRTPSRFQHGSRTQHSCACLTEFDQLIVFSGGGMGSQPVPDLQVHMYDTVTNAWSIIPAAGSPPCPRFGHLILYQPPKSHSRCEDRLPRGRLFVHGGMAEDEYFDDFYLLDFSNLSEDTLRANWMDVSERSEWAFGSLERVNPRFNTILERCGRSSDCTGPCARAAHGGTLLILDSPGPKVHADALVFLFGGIGRLGALNDMFCFSTGTYCWTEIKLSGLLPQARLDFACCSYIVASSKEAESEPDTNSADTSSADGVLAPKTRFLRHYFFIHGGMDTDGNVFNDAMALLLAEEQVLAE</sequence>
<keyword evidence="2" id="KW-0677">Repeat</keyword>
<dbReference type="PANTHER" id="PTHR46647">
    <property type="entry name" value="RAB9 EFFECTOR PROTEIN WITH KELCH MOTIFS"/>
    <property type="match status" value="1"/>
</dbReference>
<evidence type="ECO:0000256" key="4">
    <source>
        <dbReference type="ARBA" id="ARBA00039295"/>
    </source>
</evidence>
<comment type="function">
    <text evidence="3">Rab9 effector required for endosome to trans-Golgi network (TGN) transport.</text>
</comment>
<dbReference type="EMBL" id="CAXLJL010000190">
    <property type="protein sequence ID" value="CAL5134336.1"/>
    <property type="molecule type" value="Genomic_DNA"/>
</dbReference>
<comment type="caution">
    <text evidence="5">The sequence shown here is derived from an EMBL/GenBank/DDBJ whole genome shotgun (WGS) entry which is preliminary data.</text>
</comment>
<name>A0AAV2TE79_CALDB</name>
<dbReference type="SUPFAM" id="SSF117281">
    <property type="entry name" value="Kelch motif"/>
    <property type="match status" value="2"/>
</dbReference>
<organism evidence="5 6">
    <name type="scientific">Calicophoron daubneyi</name>
    <name type="common">Rumen fluke</name>
    <name type="synonym">Paramphistomum daubneyi</name>
    <dbReference type="NCBI Taxonomy" id="300641"/>
    <lineage>
        <taxon>Eukaryota</taxon>
        <taxon>Metazoa</taxon>
        <taxon>Spiralia</taxon>
        <taxon>Lophotrochozoa</taxon>
        <taxon>Platyhelminthes</taxon>
        <taxon>Trematoda</taxon>
        <taxon>Digenea</taxon>
        <taxon>Plagiorchiida</taxon>
        <taxon>Pronocephalata</taxon>
        <taxon>Paramphistomoidea</taxon>
        <taxon>Paramphistomidae</taxon>
        <taxon>Calicophoron</taxon>
    </lineage>
</organism>
<protein>
    <recommendedName>
        <fullName evidence="4">Rab9 effector protein with kelch motifs</fullName>
    </recommendedName>
</protein>
<dbReference type="InterPro" id="IPR015915">
    <property type="entry name" value="Kelch-typ_b-propeller"/>
</dbReference>
<evidence type="ECO:0000313" key="6">
    <source>
        <dbReference type="Proteomes" id="UP001497525"/>
    </source>
</evidence>
<dbReference type="InterPro" id="IPR052124">
    <property type="entry name" value="Rab9_kelch_effector"/>
</dbReference>
<gene>
    <name evidence="5" type="ORF">CDAUBV1_LOCUS7541</name>
</gene>
<dbReference type="Proteomes" id="UP001497525">
    <property type="component" value="Unassembled WGS sequence"/>
</dbReference>
<accession>A0AAV2TE79</accession>
<dbReference type="PANTHER" id="PTHR46647:SF1">
    <property type="entry name" value="RAB9 EFFECTOR PROTEIN WITH KELCH MOTIFS"/>
    <property type="match status" value="1"/>
</dbReference>
<evidence type="ECO:0000256" key="3">
    <source>
        <dbReference type="ARBA" id="ARBA00037224"/>
    </source>
</evidence>
<evidence type="ECO:0000256" key="1">
    <source>
        <dbReference type="ARBA" id="ARBA00022441"/>
    </source>
</evidence>
<evidence type="ECO:0000256" key="2">
    <source>
        <dbReference type="ARBA" id="ARBA00022737"/>
    </source>
</evidence>
<dbReference type="AlphaFoldDB" id="A0AAV2TE79"/>
<proteinExistence type="predicted"/>
<reference evidence="5" key="1">
    <citation type="submission" date="2024-06" db="EMBL/GenBank/DDBJ databases">
        <authorList>
            <person name="Liu X."/>
            <person name="Lenzi L."/>
            <person name="Haldenby T S."/>
            <person name="Uol C."/>
        </authorList>
    </citation>
    <scope>NUCLEOTIDE SEQUENCE</scope>
</reference>
<dbReference type="Gene3D" id="2.120.10.80">
    <property type="entry name" value="Kelch-type beta propeller"/>
    <property type="match status" value="2"/>
</dbReference>